<dbReference type="RefSeq" id="XP_008028728.1">
    <property type="nucleotide sequence ID" value="XM_008030537.1"/>
</dbReference>
<evidence type="ECO:0000259" key="3">
    <source>
        <dbReference type="Pfam" id="PF00857"/>
    </source>
</evidence>
<evidence type="ECO:0000313" key="4">
    <source>
        <dbReference type="EMBL" id="EOA83248.1"/>
    </source>
</evidence>
<gene>
    <name evidence="4" type="ORF">SETTUDRAFT_21949</name>
</gene>
<dbReference type="OrthoDB" id="167809at2759"/>
<reference evidence="4 5" key="1">
    <citation type="journal article" date="2012" name="PLoS Pathog.">
        <title>Diverse lifestyles and strategies of plant pathogenesis encoded in the genomes of eighteen Dothideomycetes fungi.</title>
        <authorList>
            <person name="Ohm R.A."/>
            <person name="Feau N."/>
            <person name="Henrissat B."/>
            <person name="Schoch C.L."/>
            <person name="Horwitz B.A."/>
            <person name="Barry K.W."/>
            <person name="Condon B.J."/>
            <person name="Copeland A.C."/>
            <person name="Dhillon B."/>
            <person name="Glaser F."/>
            <person name="Hesse C.N."/>
            <person name="Kosti I."/>
            <person name="LaButti K."/>
            <person name="Lindquist E.A."/>
            <person name="Lucas S."/>
            <person name="Salamov A.A."/>
            <person name="Bradshaw R.E."/>
            <person name="Ciuffetti L."/>
            <person name="Hamelin R.C."/>
            <person name="Kema G.H.J."/>
            <person name="Lawrence C."/>
            <person name="Scott J.A."/>
            <person name="Spatafora J.W."/>
            <person name="Turgeon B.G."/>
            <person name="de Wit P.J.G.M."/>
            <person name="Zhong S."/>
            <person name="Goodwin S.B."/>
            <person name="Grigoriev I.V."/>
        </authorList>
    </citation>
    <scope>NUCLEOTIDE SEQUENCE [LARGE SCALE GENOMIC DNA]</scope>
    <source>
        <strain evidence="5">28A</strain>
    </source>
</reference>
<dbReference type="EMBL" id="KB908833">
    <property type="protein sequence ID" value="EOA83248.1"/>
    <property type="molecule type" value="Genomic_DNA"/>
</dbReference>
<evidence type="ECO:0000256" key="2">
    <source>
        <dbReference type="ARBA" id="ARBA00022801"/>
    </source>
</evidence>
<dbReference type="eggNOG" id="ENOG502SMMI">
    <property type="taxonomic scope" value="Eukaryota"/>
</dbReference>
<evidence type="ECO:0000256" key="1">
    <source>
        <dbReference type="ARBA" id="ARBA00006336"/>
    </source>
</evidence>
<proteinExistence type="inferred from homology"/>
<dbReference type="Gene3D" id="3.40.50.850">
    <property type="entry name" value="Isochorismatase-like"/>
    <property type="match status" value="1"/>
</dbReference>
<dbReference type="HOGENOM" id="CLU_068979_0_0_1"/>
<dbReference type="CDD" id="cd00431">
    <property type="entry name" value="cysteine_hydrolases"/>
    <property type="match status" value="1"/>
</dbReference>
<protein>
    <recommendedName>
        <fullName evidence="3">Isochorismatase-like domain-containing protein</fullName>
    </recommendedName>
</protein>
<dbReference type="PANTHER" id="PTHR43540">
    <property type="entry name" value="PEROXYUREIDOACRYLATE/UREIDOACRYLATE AMIDOHYDROLASE-RELATED"/>
    <property type="match status" value="1"/>
</dbReference>
<dbReference type="Proteomes" id="UP000016935">
    <property type="component" value="Unassembled WGS sequence"/>
</dbReference>
<dbReference type="SUPFAM" id="SSF52499">
    <property type="entry name" value="Isochorismatase-like hydrolases"/>
    <property type="match status" value="1"/>
</dbReference>
<dbReference type="Pfam" id="PF00857">
    <property type="entry name" value="Isochorismatase"/>
    <property type="match status" value="1"/>
</dbReference>
<dbReference type="InterPro" id="IPR050272">
    <property type="entry name" value="Isochorismatase-like_hydrls"/>
</dbReference>
<reference evidence="4 5" key="2">
    <citation type="journal article" date="2013" name="PLoS Genet.">
        <title>Comparative genome structure, secondary metabolite, and effector coding capacity across Cochliobolus pathogens.</title>
        <authorList>
            <person name="Condon B.J."/>
            <person name="Leng Y."/>
            <person name="Wu D."/>
            <person name="Bushley K.E."/>
            <person name="Ohm R.A."/>
            <person name="Otillar R."/>
            <person name="Martin J."/>
            <person name="Schackwitz W."/>
            <person name="Grimwood J."/>
            <person name="MohdZainudin N."/>
            <person name="Xue C."/>
            <person name="Wang R."/>
            <person name="Manning V.A."/>
            <person name="Dhillon B."/>
            <person name="Tu Z.J."/>
            <person name="Steffenson B.J."/>
            <person name="Salamov A."/>
            <person name="Sun H."/>
            <person name="Lowry S."/>
            <person name="LaButti K."/>
            <person name="Han J."/>
            <person name="Copeland A."/>
            <person name="Lindquist E."/>
            <person name="Barry K."/>
            <person name="Schmutz J."/>
            <person name="Baker S.E."/>
            <person name="Ciuffetti L.M."/>
            <person name="Grigoriev I.V."/>
            <person name="Zhong S."/>
            <person name="Turgeon B.G."/>
        </authorList>
    </citation>
    <scope>NUCLEOTIDE SEQUENCE [LARGE SCALE GENOMIC DNA]</scope>
    <source>
        <strain evidence="5">28A</strain>
    </source>
</reference>
<name>R0JPZ2_EXST2</name>
<evidence type="ECO:0000313" key="5">
    <source>
        <dbReference type="Proteomes" id="UP000016935"/>
    </source>
</evidence>
<accession>R0JPZ2</accession>
<dbReference type="InterPro" id="IPR000868">
    <property type="entry name" value="Isochorismatase-like_dom"/>
</dbReference>
<dbReference type="STRING" id="671987.R0JPZ2"/>
<keyword evidence="2" id="KW-0378">Hydrolase</keyword>
<dbReference type="PANTHER" id="PTHR43540:SF9">
    <property type="entry name" value="FAMILY HYDROLASE, PUTATIVE (AFU_ORTHOLOGUE AFUA_2G08700)-RELATED"/>
    <property type="match status" value="1"/>
</dbReference>
<keyword evidence="5" id="KW-1185">Reference proteome</keyword>
<dbReference type="InterPro" id="IPR036380">
    <property type="entry name" value="Isochorismatase-like_sf"/>
</dbReference>
<dbReference type="GeneID" id="19402498"/>
<feature type="domain" description="Isochorismatase-like" evidence="3">
    <location>
        <begin position="218"/>
        <end position="297"/>
    </location>
</feature>
<organism evidence="4 5">
    <name type="scientific">Exserohilum turcicum (strain 28A)</name>
    <name type="common">Northern leaf blight fungus</name>
    <name type="synonym">Setosphaeria turcica</name>
    <dbReference type="NCBI Taxonomy" id="671987"/>
    <lineage>
        <taxon>Eukaryota</taxon>
        <taxon>Fungi</taxon>
        <taxon>Dikarya</taxon>
        <taxon>Ascomycota</taxon>
        <taxon>Pezizomycotina</taxon>
        <taxon>Dothideomycetes</taxon>
        <taxon>Pleosporomycetidae</taxon>
        <taxon>Pleosporales</taxon>
        <taxon>Pleosporineae</taxon>
        <taxon>Pleosporaceae</taxon>
        <taxon>Exserohilum</taxon>
    </lineage>
</organism>
<dbReference type="AlphaFoldDB" id="R0JPZ2"/>
<dbReference type="GO" id="GO:0016787">
    <property type="term" value="F:hydrolase activity"/>
    <property type="evidence" value="ECO:0007669"/>
    <property type="project" value="UniProtKB-KW"/>
</dbReference>
<comment type="similarity">
    <text evidence="1">Belongs to the isochorismatase family.</text>
</comment>
<sequence length="323" mass="34952">MTSTIASRPNRKALIGSSSSFWSHTSESGFDLTHPSAHTSPVQGPTYTLETSTEPITVDPSKSALVIIDMQNFFLSEAFGRNKKGAGHAACEQLVQHAIPAARKAGIRIVWVNWGLTEQEVKEMPPAVKRAFGFFAIPSEKNFNPGDDAFGHHEDSVSVDRHGNEDKAVYFGLGADPGVITFPDGRSVEGGRLLMRDTWNAALYPPLDAIYAEGSKLDKNPDVWIHKNRMSGLWGATTPLKEFLDKEGIRTLFFTGVNTDQCVGGTLTDAFSNGYDCVLLGDGCGTTSPECAQQCWEYNASRTFGFCASCDQFAKGVSGVGQP</sequence>